<sequence length="362" mass="38448">MRIFTSSVAILALAATGAIAQGNGKGNGNGNQGNGKGGPPAAAQAGPAMKGNSGNGNGKAERGGPPAQTERGNGNSNGNVNGNGNGNGAKASNGNQGNGNARNDVRGNGQRNAIEREVRQVERDLRGNNGNANRNSANGRDNARNNGQLVERTVDRYVQPAGRYGGSFGYTPSVLDGCPPGLAKKNNGCQPPGLAKQRAPYGSFYQPSLFGLTGYDRGDYFYDDGYLLRRNGSDIAGYIPLLGGALAIGNQWPSSYGSGSLPDYYVDYYNLGGPQNYRYADDVIYRVDPTTSAIQSIAALLTGDQWTVGQPMPRGYDVYNVPYTYRDRYYDTPEANYRYSDGYVYRVDPQTQLVAAAIDLLT</sequence>
<dbReference type="AlphaFoldDB" id="A0A844Y7V0"/>
<name>A0A844Y7V0_9SPHN</name>
<feature type="compositionally biased region" description="Gly residues" evidence="1">
    <location>
        <begin position="23"/>
        <end position="38"/>
    </location>
</feature>
<accession>A0A844Y7V0</accession>
<feature type="compositionally biased region" description="Low complexity" evidence="1">
    <location>
        <begin position="127"/>
        <end position="147"/>
    </location>
</feature>
<dbReference type="RefSeq" id="WP_160660811.1">
    <property type="nucleotide sequence ID" value="NZ_BAABDV010000001.1"/>
</dbReference>
<dbReference type="OrthoDB" id="7408224at2"/>
<evidence type="ECO:0000256" key="2">
    <source>
        <dbReference type="SAM" id="SignalP"/>
    </source>
</evidence>
<gene>
    <name evidence="3" type="ORF">GRI47_08375</name>
</gene>
<keyword evidence="4" id="KW-1185">Reference proteome</keyword>
<feature type="compositionally biased region" description="Low complexity" evidence="1">
    <location>
        <begin position="39"/>
        <end position="52"/>
    </location>
</feature>
<proteinExistence type="predicted"/>
<protein>
    <submittedName>
        <fullName evidence="3">Uncharacterized protein</fullName>
    </submittedName>
</protein>
<dbReference type="Proteomes" id="UP000430272">
    <property type="component" value="Unassembled WGS sequence"/>
</dbReference>
<evidence type="ECO:0000256" key="1">
    <source>
        <dbReference type="SAM" id="MobiDB-lite"/>
    </source>
</evidence>
<comment type="caution">
    <text evidence="3">The sequence shown here is derived from an EMBL/GenBank/DDBJ whole genome shotgun (WGS) entry which is preliminary data.</text>
</comment>
<evidence type="ECO:0000313" key="4">
    <source>
        <dbReference type="Proteomes" id="UP000430272"/>
    </source>
</evidence>
<dbReference type="EMBL" id="WTYD01000001">
    <property type="protein sequence ID" value="MXO54021.1"/>
    <property type="molecule type" value="Genomic_DNA"/>
</dbReference>
<keyword evidence="2" id="KW-0732">Signal</keyword>
<feature type="compositionally biased region" description="Low complexity" evidence="1">
    <location>
        <begin position="88"/>
        <end position="102"/>
    </location>
</feature>
<feature type="signal peptide" evidence="2">
    <location>
        <begin position="1"/>
        <end position="20"/>
    </location>
</feature>
<dbReference type="Gene3D" id="3.10.450.160">
    <property type="entry name" value="inner membrane protein cigr"/>
    <property type="match status" value="1"/>
</dbReference>
<evidence type="ECO:0000313" key="3">
    <source>
        <dbReference type="EMBL" id="MXO54021.1"/>
    </source>
</evidence>
<reference evidence="3 4" key="1">
    <citation type="submission" date="2019-12" db="EMBL/GenBank/DDBJ databases">
        <title>Genomic-based taxomic classification of the family Erythrobacteraceae.</title>
        <authorList>
            <person name="Xu L."/>
        </authorList>
    </citation>
    <scope>NUCLEOTIDE SEQUENCE [LARGE SCALE GENOMIC DNA]</scope>
    <source>
        <strain evidence="3 4">JCM 17468</strain>
    </source>
</reference>
<feature type="region of interest" description="Disordered" evidence="1">
    <location>
        <begin position="20"/>
        <end position="150"/>
    </location>
</feature>
<organism evidence="3 4">
    <name type="scientific">Qipengyuania pelagi</name>
    <dbReference type="NCBI Taxonomy" id="994320"/>
    <lineage>
        <taxon>Bacteria</taxon>
        <taxon>Pseudomonadati</taxon>
        <taxon>Pseudomonadota</taxon>
        <taxon>Alphaproteobacteria</taxon>
        <taxon>Sphingomonadales</taxon>
        <taxon>Erythrobacteraceae</taxon>
        <taxon>Qipengyuania</taxon>
    </lineage>
</organism>
<feature type="chain" id="PRO_5032628778" evidence="2">
    <location>
        <begin position="21"/>
        <end position="362"/>
    </location>
</feature>
<feature type="compositionally biased region" description="Basic and acidic residues" evidence="1">
    <location>
        <begin position="113"/>
        <end position="126"/>
    </location>
</feature>